<proteinExistence type="predicted"/>
<sequence length="66" mass="7313">MRRFNAIDDQLARRILALHRDCGTGDGECDSGMDRVPITRSATWGCETTAAIADHFGVQYTLGREN</sequence>
<gene>
    <name evidence="1" type="ORF">EDD33_1923</name>
</gene>
<reference evidence="1 2" key="1">
    <citation type="submission" date="2018-11" db="EMBL/GenBank/DDBJ databases">
        <title>Sequencing the genomes of 1000 actinobacteria strains.</title>
        <authorList>
            <person name="Klenk H.-P."/>
        </authorList>
    </citation>
    <scope>NUCLEOTIDE SEQUENCE [LARGE SCALE GENOMIC DNA]</scope>
    <source>
        <strain evidence="1 2">DSM 12652</strain>
    </source>
</reference>
<protein>
    <submittedName>
        <fullName evidence="1">Uncharacterized protein</fullName>
    </submittedName>
</protein>
<accession>A0A3N2CU49</accession>
<comment type="caution">
    <text evidence="1">The sequence shown here is derived from an EMBL/GenBank/DDBJ whole genome shotgun (WGS) entry which is preliminary data.</text>
</comment>
<evidence type="ECO:0000313" key="1">
    <source>
        <dbReference type="EMBL" id="ROR91063.1"/>
    </source>
</evidence>
<dbReference type="Proteomes" id="UP000281738">
    <property type="component" value="Unassembled WGS sequence"/>
</dbReference>
<name>A0A3N2CU49_9ACTN</name>
<organism evidence="1 2">
    <name type="scientific">Nocardioides aurantiacus</name>
    <dbReference type="NCBI Taxonomy" id="86796"/>
    <lineage>
        <taxon>Bacteria</taxon>
        <taxon>Bacillati</taxon>
        <taxon>Actinomycetota</taxon>
        <taxon>Actinomycetes</taxon>
        <taxon>Propionibacteriales</taxon>
        <taxon>Nocardioidaceae</taxon>
        <taxon>Nocardioides</taxon>
    </lineage>
</organism>
<keyword evidence="2" id="KW-1185">Reference proteome</keyword>
<dbReference type="EMBL" id="RKHO01000001">
    <property type="protein sequence ID" value="ROR91063.1"/>
    <property type="molecule type" value="Genomic_DNA"/>
</dbReference>
<dbReference type="AlphaFoldDB" id="A0A3N2CU49"/>
<evidence type="ECO:0000313" key="2">
    <source>
        <dbReference type="Proteomes" id="UP000281738"/>
    </source>
</evidence>